<keyword evidence="2" id="KW-0808">Transferase</keyword>
<gene>
    <name evidence="2" type="ORF">BWR18_04245</name>
</gene>
<dbReference type="RefSeq" id="WP_076626854.1">
    <property type="nucleotide sequence ID" value="NZ_CP019312.1"/>
</dbReference>
<evidence type="ECO:0000313" key="3">
    <source>
        <dbReference type="Proteomes" id="UP000186336"/>
    </source>
</evidence>
<keyword evidence="2" id="KW-0418">Kinase</keyword>
<dbReference type="GO" id="GO:0016301">
    <property type="term" value="F:kinase activity"/>
    <property type="evidence" value="ECO:0007669"/>
    <property type="project" value="UniProtKB-KW"/>
</dbReference>
<dbReference type="OrthoDB" id="8451710at2"/>
<keyword evidence="3" id="KW-1185">Reference proteome</keyword>
<dbReference type="EMBL" id="CP019312">
    <property type="protein sequence ID" value="APX10988.1"/>
    <property type="molecule type" value="Genomic_DNA"/>
</dbReference>
<dbReference type="KEGG" id="tom:BWR18_04245"/>
<reference evidence="2 3" key="1">
    <citation type="submission" date="2017-01" db="EMBL/GenBank/DDBJ databases">
        <title>Complete genome of Tateyamaria omphalii DOK1-4 isolated from seawater in Dokdo.</title>
        <authorList>
            <person name="Kim J.H."/>
            <person name="Chi W.-J."/>
        </authorList>
    </citation>
    <scope>NUCLEOTIDE SEQUENCE [LARGE SCALE GENOMIC DNA]</scope>
    <source>
        <strain evidence="2 3">DOK1-4</strain>
    </source>
</reference>
<name>A0A1P8MSH3_9RHOB</name>
<organism evidence="2 3">
    <name type="scientific">Tateyamaria omphalii</name>
    <dbReference type="NCBI Taxonomy" id="299262"/>
    <lineage>
        <taxon>Bacteria</taxon>
        <taxon>Pseudomonadati</taxon>
        <taxon>Pseudomonadota</taxon>
        <taxon>Alphaproteobacteria</taxon>
        <taxon>Rhodobacterales</taxon>
        <taxon>Roseobacteraceae</taxon>
        <taxon>Tateyamaria</taxon>
    </lineage>
</organism>
<protein>
    <submittedName>
        <fullName evidence="2">Polyphosphate kinase</fullName>
    </submittedName>
</protein>
<dbReference type="Gene3D" id="3.10.180.10">
    <property type="entry name" value="2,3-Dihydroxybiphenyl 1,2-Dioxygenase, domain 1"/>
    <property type="match status" value="1"/>
</dbReference>
<dbReference type="Pfam" id="PF13468">
    <property type="entry name" value="Glyoxalase_3"/>
    <property type="match status" value="1"/>
</dbReference>
<feature type="domain" description="Glyoxalase-like" evidence="1">
    <location>
        <begin position="3"/>
        <end position="173"/>
    </location>
</feature>
<dbReference type="InterPro" id="IPR025870">
    <property type="entry name" value="Glyoxalase-like_dom"/>
</dbReference>
<accession>A0A1P8MSH3</accession>
<proteinExistence type="predicted"/>
<evidence type="ECO:0000313" key="2">
    <source>
        <dbReference type="EMBL" id="APX10988.1"/>
    </source>
</evidence>
<dbReference type="AlphaFoldDB" id="A0A1P8MSH3"/>
<evidence type="ECO:0000259" key="1">
    <source>
        <dbReference type="Pfam" id="PF13468"/>
    </source>
</evidence>
<dbReference type="InterPro" id="IPR029068">
    <property type="entry name" value="Glyas_Bleomycin-R_OHBP_Dase"/>
</dbReference>
<dbReference type="STRING" id="299262.BWR18_04245"/>
<dbReference type="Proteomes" id="UP000186336">
    <property type="component" value="Chromosome"/>
</dbReference>
<sequence>MLFDHLVVGGRTLASARARIEEALGVPMQPGGEHAVFQTHNALMALEDGLYLEAIAPNPAVPAPARPRWYDLDRFEGPARLSNWACAVTDMETALSEMPDGAGAPVSVQRGSLSWRMAVSEDGTTPFDNLWPALIEWPSDVHPARQLEPTGVRLRRFTLSHPKGDQLVLALAAHLFDDRVSVEVGPIGMSATFDTPHGTRSL</sequence>